<feature type="domain" description="N-acetyltransferase" evidence="3">
    <location>
        <begin position="99"/>
        <end position="258"/>
    </location>
</feature>
<dbReference type="EMBL" id="CALNXI010000103">
    <property type="protein sequence ID" value="CAH3019029.1"/>
    <property type="molecule type" value="Genomic_DNA"/>
</dbReference>
<protein>
    <recommendedName>
        <fullName evidence="3">N-acetyltransferase domain-containing protein</fullName>
    </recommendedName>
</protein>
<evidence type="ECO:0000256" key="2">
    <source>
        <dbReference type="SAM" id="Phobius"/>
    </source>
</evidence>
<evidence type="ECO:0000313" key="5">
    <source>
        <dbReference type="Proteomes" id="UP001159427"/>
    </source>
</evidence>
<dbReference type="InterPro" id="IPR050769">
    <property type="entry name" value="NAT_camello-type"/>
</dbReference>
<sequence length="261" mass="30299">IKYYSIYFAFHSGMKLEKEHSNTLKLDGKQTRYTDIVIRPFESCDSDVVRNIFAESMGEMRSPLVRDVMYQAIVYGLYLSLPAAVLSVVWFSWFLALYFIILIFILIVLFAVLHIGFSRYIQQCLDTDLGDIENTYFQQKMSHLWVAECNQIVIGMVALVPDTDHEGCFGKSGEVVGRLRRMAVLPEFRRLGVAKQLLDTLLSYAKQVGYKQIVLLTTSAQEAAIKFYTKHNFQLVSKRLANRAMRGFYHFDYSYDLERWK</sequence>
<dbReference type="InterPro" id="IPR000182">
    <property type="entry name" value="GNAT_dom"/>
</dbReference>
<feature type="transmembrane region" description="Helical" evidence="2">
    <location>
        <begin position="97"/>
        <end position="117"/>
    </location>
</feature>
<feature type="non-terminal residue" evidence="4">
    <location>
        <position position="1"/>
    </location>
</feature>
<organism evidence="4 5">
    <name type="scientific">Porites evermanni</name>
    <dbReference type="NCBI Taxonomy" id="104178"/>
    <lineage>
        <taxon>Eukaryota</taxon>
        <taxon>Metazoa</taxon>
        <taxon>Cnidaria</taxon>
        <taxon>Anthozoa</taxon>
        <taxon>Hexacorallia</taxon>
        <taxon>Scleractinia</taxon>
        <taxon>Fungiina</taxon>
        <taxon>Poritidae</taxon>
        <taxon>Porites</taxon>
    </lineage>
</organism>
<dbReference type="InterPro" id="IPR016181">
    <property type="entry name" value="Acyl_CoA_acyltransferase"/>
</dbReference>
<evidence type="ECO:0000256" key="1">
    <source>
        <dbReference type="ARBA" id="ARBA00022679"/>
    </source>
</evidence>
<dbReference type="SUPFAM" id="SSF55729">
    <property type="entry name" value="Acyl-CoA N-acyltransferases (Nat)"/>
    <property type="match status" value="1"/>
</dbReference>
<dbReference type="Proteomes" id="UP001159427">
    <property type="component" value="Unassembled WGS sequence"/>
</dbReference>
<name>A0ABN8LTA0_9CNID</name>
<dbReference type="Pfam" id="PF00583">
    <property type="entry name" value="Acetyltransf_1"/>
    <property type="match status" value="1"/>
</dbReference>
<dbReference type="Gene3D" id="3.40.630.30">
    <property type="match status" value="1"/>
</dbReference>
<comment type="caution">
    <text evidence="4">The sequence shown here is derived from an EMBL/GenBank/DDBJ whole genome shotgun (WGS) entry which is preliminary data.</text>
</comment>
<evidence type="ECO:0000259" key="3">
    <source>
        <dbReference type="PROSITE" id="PS51186"/>
    </source>
</evidence>
<keyword evidence="1" id="KW-0808">Transferase</keyword>
<accession>A0ABN8LTA0</accession>
<feature type="transmembrane region" description="Helical" evidence="2">
    <location>
        <begin position="68"/>
        <end position="91"/>
    </location>
</feature>
<dbReference type="PROSITE" id="PS51186">
    <property type="entry name" value="GNAT"/>
    <property type="match status" value="1"/>
</dbReference>
<dbReference type="PANTHER" id="PTHR13947:SF37">
    <property type="entry name" value="LD18367P"/>
    <property type="match status" value="1"/>
</dbReference>
<reference evidence="4 5" key="1">
    <citation type="submission" date="2022-05" db="EMBL/GenBank/DDBJ databases">
        <authorList>
            <consortium name="Genoscope - CEA"/>
            <person name="William W."/>
        </authorList>
    </citation>
    <scope>NUCLEOTIDE SEQUENCE [LARGE SCALE GENOMIC DNA]</scope>
</reference>
<dbReference type="PANTHER" id="PTHR13947">
    <property type="entry name" value="GNAT FAMILY N-ACETYLTRANSFERASE"/>
    <property type="match status" value="1"/>
</dbReference>
<keyword evidence="2" id="KW-0472">Membrane</keyword>
<evidence type="ECO:0000313" key="4">
    <source>
        <dbReference type="EMBL" id="CAH3019029.1"/>
    </source>
</evidence>
<gene>
    <name evidence="4" type="ORF">PEVE_00000668</name>
</gene>
<proteinExistence type="predicted"/>
<keyword evidence="5" id="KW-1185">Reference proteome</keyword>
<keyword evidence="2" id="KW-1133">Transmembrane helix</keyword>
<keyword evidence="2" id="KW-0812">Transmembrane</keyword>
<dbReference type="CDD" id="cd04301">
    <property type="entry name" value="NAT_SF"/>
    <property type="match status" value="1"/>
</dbReference>